<feature type="region of interest" description="Disordered" evidence="1">
    <location>
        <begin position="23"/>
        <end position="42"/>
    </location>
</feature>
<evidence type="ECO:0000313" key="3">
    <source>
        <dbReference type="Proteomes" id="UP001163850"/>
    </source>
</evidence>
<reference evidence="2" key="1">
    <citation type="submission" date="2022-08" db="EMBL/GenBank/DDBJ databases">
        <authorList>
            <consortium name="DOE Joint Genome Institute"/>
            <person name="Min B."/>
            <person name="Riley R."/>
            <person name="Sierra-Patev S."/>
            <person name="Naranjo-Ortiz M."/>
            <person name="Looney B."/>
            <person name="Konkel Z."/>
            <person name="Slot J.C."/>
            <person name="Sakamoto Y."/>
            <person name="Steenwyk J.L."/>
            <person name="Rokas A."/>
            <person name="Carro J."/>
            <person name="Camarero S."/>
            <person name="Ferreira P."/>
            <person name="Molpeceres G."/>
            <person name="Ruiz-Duenas F.J."/>
            <person name="Serrano A."/>
            <person name="Henrissat B."/>
            <person name="Drula E."/>
            <person name="Hughes K.W."/>
            <person name="Mata J.L."/>
            <person name="Ishikawa N.K."/>
            <person name="Vargas-Isla R."/>
            <person name="Ushijima S."/>
            <person name="Smith C.A."/>
            <person name="Ahrendt S."/>
            <person name="Andreopoulos W."/>
            <person name="He G."/>
            <person name="Labutti K."/>
            <person name="Lipzen A."/>
            <person name="Ng V."/>
            <person name="Sandor L."/>
            <person name="Barry K."/>
            <person name="Martinez A.T."/>
            <person name="Xiao Y."/>
            <person name="Gibbons J.G."/>
            <person name="Terashima K."/>
            <person name="Hibbett D.S."/>
            <person name="Grigoriev I.V."/>
        </authorList>
    </citation>
    <scope>NUCLEOTIDE SEQUENCE</scope>
    <source>
        <strain evidence="2">TFB7829</strain>
    </source>
</reference>
<comment type="caution">
    <text evidence="2">The sequence shown here is derived from an EMBL/GenBank/DDBJ whole genome shotgun (WGS) entry which is preliminary data.</text>
</comment>
<evidence type="ECO:0000313" key="2">
    <source>
        <dbReference type="EMBL" id="KAJ3981791.1"/>
    </source>
</evidence>
<gene>
    <name evidence="2" type="ORF">F5890DRAFT_1533308</name>
</gene>
<organism evidence="2 3">
    <name type="scientific">Lentinula detonsa</name>
    <dbReference type="NCBI Taxonomy" id="2804962"/>
    <lineage>
        <taxon>Eukaryota</taxon>
        <taxon>Fungi</taxon>
        <taxon>Dikarya</taxon>
        <taxon>Basidiomycota</taxon>
        <taxon>Agaricomycotina</taxon>
        <taxon>Agaricomycetes</taxon>
        <taxon>Agaricomycetidae</taxon>
        <taxon>Agaricales</taxon>
        <taxon>Marasmiineae</taxon>
        <taxon>Omphalotaceae</taxon>
        <taxon>Lentinula</taxon>
    </lineage>
</organism>
<feature type="non-terminal residue" evidence="2">
    <location>
        <position position="416"/>
    </location>
</feature>
<dbReference type="Proteomes" id="UP001163850">
    <property type="component" value="Unassembled WGS sequence"/>
</dbReference>
<name>A0AA38UQN0_9AGAR</name>
<feature type="region of interest" description="Disordered" evidence="1">
    <location>
        <begin position="315"/>
        <end position="395"/>
    </location>
</feature>
<feature type="compositionally biased region" description="Basic and acidic residues" evidence="1">
    <location>
        <begin position="333"/>
        <end position="347"/>
    </location>
</feature>
<accession>A0AA38UQN0</accession>
<feature type="compositionally biased region" description="Polar residues" evidence="1">
    <location>
        <begin position="383"/>
        <end position="395"/>
    </location>
</feature>
<sequence>MSLLLLYLERMLQRRSGSSYFSESETMIGNRDSGSRTVTRPCNGPKFSASVTAAASGIRLPISEEIPPKTIQRLQGTKVKHALYRTMKARVDLSTFDRARQSLFDSLSSVATLQTAIKGRIKIENDESCIRAILNLMVEKGIVTDYDDQKSLEDNMKPVCIQTISKLRFGFYDWSKNSWVGKKGGIKPNFLCLPCSRMCLGFDEQNSRVEAMPPQYHLISTDKRNIDPYRNPTLVYTFDHKKRGDWSDPDQKHRSLVQFLQDIGDLKKAAGGEITDPESYIRAILRYLSLDLVGIIRGYDSTKPLSDLVKVPKRKNDVDGQDVGDGEIKHKKGGDGQDVRDSVDRTEVNNSGLVQETGRLAHGDGQEVRGGQEVGGGHRDRTANNAGTEVNNSGIVQDTGRLAHSASKSASIHNLI</sequence>
<evidence type="ECO:0000256" key="1">
    <source>
        <dbReference type="SAM" id="MobiDB-lite"/>
    </source>
</evidence>
<proteinExistence type="predicted"/>
<dbReference type="EMBL" id="MU802094">
    <property type="protein sequence ID" value="KAJ3981791.1"/>
    <property type="molecule type" value="Genomic_DNA"/>
</dbReference>
<dbReference type="AlphaFoldDB" id="A0AA38UQN0"/>
<protein>
    <submittedName>
        <fullName evidence="2">Uncharacterized protein</fullName>
    </submittedName>
</protein>